<feature type="non-terminal residue" evidence="2">
    <location>
        <position position="1"/>
    </location>
</feature>
<dbReference type="Proteomes" id="UP001434883">
    <property type="component" value="Unassembled WGS sequence"/>
</dbReference>
<dbReference type="PANTHER" id="PTHR48099:SF1">
    <property type="entry name" value="C-1-TETRAHYDROFOLATE SYNTHASE, CYTOPLASMIC"/>
    <property type="match status" value="1"/>
</dbReference>
<evidence type="ECO:0000259" key="1">
    <source>
        <dbReference type="Pfam" id="PF00763"/>
    </source>
</evidence>
<dbReference type="EMBL" id="JAHRIN010029835">
    <property type="protein sequence ID" value="MEQ2201950.1"/>
    <property type="molecule type" value="Genomic_DNA"/>
</dbReference>
<organism evidence="2 3">
    <name type="scientific">Xenoophorus captivus</name>
    <dbReference type="NCBI Taxonomy" id="1517983"/>
    <lineage>
        <taxon>Eukaryota</taxon>
        <taxon>Metazoa</taxon>
        <taxon>Chordata</taxon>
        <taxon>Craniata</taxon>
        <taxon>Vertebrata</taxon>
        <taxon>Euteleostomi</taxon>
        <taxon>Actinopterygii</taxon>
        <taxon>Neopterygii</taxon>
        <taxon>Teleostei</taxon>
        <taxon>Neoteleostei</taxon>
        <taxon>Acanthomorphata</taxon>
        <taxon>Ovalentaria</taxon>
        <taxon>Atherinomorphae</taxon>
        <taxon>Cyprinodontiformes</taxon>
        <taxon>Goodeidae</taxon>
        <taxon>Xenoophorus</taxon>
    </lineage>
</organism>
<dbReference type="InterPro" id="IPR020630">
    <property type="entry name" value="THF_DH/CycHdrlase_cat_dom"/>
</dbReference>
<sequence>LIFLSSVFVTLGLPYFTEPPPDGGTGRSKKHLEQFMSSALHSAMLSLASWSLRLSVAGCQASRRSIATVVSGNKTSKLVRERLKKDVEKMKSQFSGFRPSLVVLQVGDRDDSNLYISTKLKAAAEVRNRI</sequence>
<protein>
    <recommendedName>
        <fullName evidence="1">Tetrahydrofolate dehydrogenase/cyclohydrolase catalytic domain-containing protein</fullName>
    </recommendedName>
</protein>
<dbReference type="SUPFAM" id="SSF53223">
    <property type="entry name" value="Aminoacid dehydrogenase-like, N-terminal domain"/>
    <property type="match status" value="1"/>
</dbReference>
<evidence type="ECO:0000313" key="2">
    <source>
        <dbReference type="EMBL" id="MEQ2201950.1"/>
    </source>
</evidence>
<gene>
    <name evidence="2" type="ORF">XENOCAPTIV_021230</name>
</gene>
<dbReference type="Pfam" id="PF00763">
    <property type="entry name" value="THF_DHG_CYH"/>
    <property type="match status" value="1"/>
</dbReference>
<accession>A0ABV0R1E9</accession>
<dbReference type="Gene3D" id="3.40.50.10860">
    <property type="entry name" value="Leucine Dehydrogenase, chain A, domain 1"/>
    <property type="match status" value="1"/>
</dbReference>
<keyword evidence="3" id="KW-1185">Reference proteome</keyword>
<proteinExistence type="predicted"/>
<reference evidence="2 3" key="1">
    <citation type="submission" date="2021-06" db="EMBL/GenBank/DDBJ databases">
        <authorList>
            <person name="Palmer J.M."/>
        </authorList>
    </citation>
    <scope>NUCLEOTIDE SEQUENCE [LARGE SCALE GENOMIC DNA]</scope>
    <source>
        <strain evidence="2 3">XC_2019</strain>
        <tissue evidence="2">Muscle</tissue>
    </source>
</reference>
<dbReference type="PANTHER" id="PTHR48099">
    <property type="entry name" value="C-1-TETRAHYDROFOLATE SYNTHASE, CYTOPLASMIC-RELATED"/>
    <property type="match status" value="1"/>
</dbReference>
<name>A0ABV0R1E9_9TELE</name>
<feature type="domain" description="Tetrahydrofolate dehydrogenase/cyclohydrolase catalytic" evidence="1">
    <location>
        <begin position="71"/>
        <end position="126"/>
    </location>
</feature>
<comment type="caution">
    <text evidence="2">The sequence shown here is derived from an EMBL/GenBank/DDBJ whole genome shotgun (WGS) entry which is preliminary data.</text>
</comment>
<dbReference type="InterPro" id="IPR046346">
    <property type="entry name" value="Aminoacid_DH-like_N_sf"/>
</dbReference>
<evidence type="ECO:0000313" key="3">
    <source>
        <dbReference type="Proteomes" id="UP001434883"/>
    </source>
</evidence>